<sequence length="82" mass="9004">MSENLIQSLTNVTKKLSETVEEGHRQFSADTALLLALYATLLNKGIITPSDLDGISRLGQGDDELSNRIHARLEIIKKNANV</sequence>
<dbReference type="RefSeq" id="WP_110748999.1">
    <property type="nucleotide sequence ID" value="NZ_QJTF01000003.1"/>
</dbReference>
<reference evidence="1 2" key="1">
    <citation type="submission" date="2018-06" db="EMBL/GenBank/DDBJ databases">
        <title>Genomic Encyclopedia of Type Strains, Phase III (KMG-III): the genomes of soil and plant-associated and newly described type strains.</title>
        <authorList>
            <person name="Whitman W."/>
        </authorList>
    </citation>
    <scope>NUCLEOTIDE SEQUENCE [LARGE SCALE GENOMIC DNA]</scope>
    <source>
        <strain evidence="1 2">ORS 1419</strain>
    </source>
</reference>
<comment type="caution">
    <text evidence="1">The sequence shown here is derived from an EMBL/GenBank/DDBJ whole genome shotgun (WGS) entry which is preliminary data.</text>
</comment>
<keyword evidence="2" id="KW-1185">Reference proteome</keyword>
<dbReference type="Proteomes" id="UP000247454">
    <property type="component" value="Unassembled WGS sequence"/>
</dbReference>
<accession>A0A318T450</accession>
<protein>
    <submittedName>
        <fullName evidence="1">Uncharacterized protein</fullName>
    </submittedName>
</protein>
<evidence type="ECO:0000313" key="2">
    <source>
        <dbReference type="Proteomes" id="UP000247454"/>
    </source>
</evidence>
<proteinExistence type="predicted"/>
<gene>
    <name evidence="1" type="ORF">C7477_10390</name>
</gene>
<evidence type="ECO:0000313" key="1">
    <source>
        <dbReference type="EMBL" id="PYE89582.1"/>
    </source>
</evidence>
<dbReference type="EMBL" id="QJTF01000003">
    <property type="protein sequence ID" value="PYE89582.1"/>
    <property type="molecule type" value="Genomic_DNA"/>
</dbReference>
<organism evidence="1 2">
    <name type="scientific">Phyllobacterium leguminum</name>
    <dbReference type="NCBI Taxonomy" id="314237"/>
    <lineage>
        <taxon>Bacteria</taxon>
        <taxon>Pseudomonadati</taxon>
        <taxon>Pseudomonadota</taxon>
        <taxon>Alphaproteobacteria</taxon>
        <taxon>Hyphomicrobiales</taxon>
        <taxon>Phyllobacteriaceae</taxon>
        <taxon>Phyllobacterium</taxon>
    </lineage>
</organism>
<dbReference type="AlphaFoldDB" id="A0A318T450"/>
<name>A0A318T450_9HYPH</name>